<keyword evidence="1" id="KW-0812">Transmembrane</keyword>
<evidence type="ECO:0000256" key="1">
    <source>
        <dbReference type="SAM" id="Phobius"/>
    </source>
</evidence>
<evidence type="ECO:0000313" key="2">
    <source>
        <dbReference type="EMBL" id="MBC8577606.1"/>
    </source>
</evidence>
<accession>A0ABR7NMG5</accession>
<name>A0ABR7NMG5_9FIRM</name>
<keyword evidence="1" id="KW-0472">Membrane</keyword>
<evidence type="ECO:0008006" key="4">
    <source>
        <dbReference type="Google" id="ProtNLM"/>
    </source>
</evidence>
<reference evidence="2 3" key="1">
    <citation type="submission" date="2020-08" db="EMBL/GenBank/DDBJ databases">
        <title>Genome public.</title>
        <authorList>
            <person name="Liu C."/>
            <person name="Sun Q."/>
        </authorList>
    </citation>
    <scope>NUCLEOTIDE SEQUENCE [LARGE SCALE GENOMIC DNA]</scope>
    <source>
        <strain evidence="2 3">BX1</strain>
    </source>
</reference>
<feature type="transmembrane region" description="Helical" evidence="1">
    <location>
        <begin position="49"/>
        <end position="70"/>
    </location>
</feature>
<gene>
    <name evidence="2" type="ORF">H8717_14495</name>
</gene>
<dbReference type="InterPro" id="IPR008875">
    <property type="entry name" value="TraX"/>
</dbReference>
<keyword evidence="1" id="KW-1133">Transmembrane helix</keyword>
<feature type="transmembrane region" description="Helical" evidence="1">
    <location>
        <begin position="139"/>
        <end position="169"/>
    </location>
</feature>
<keyword evidence="3" id="KW-1185">Reference proteome</keyword>
<dbReference type="Pfam" id="PF05857">
    <property type="entry name" value="TraX"/>
    <property type="match status" value="1"/>
</dbReference>
<organism evidence="2 3">
    <name type="scientific">Yanshouia hominis</name>
    <dbReference type="NCBI Taxonomy" id="2763673"/>
    <lineage>
        <taxon>Bacteria</taxon>
        <taxon>Bacillati</taxon>
        <taxon>Bacillota</taxon>
        <taxon>Clostridia</taxon>
        <taxon>Eubacteriales</taxon>
        <taxon>Oscillospiraceae</taxon>
        <taxon>Yanshouia</taxon>
    </lineage>
</organism>
<feature type="transmembrane region" description="Helical" evidence="1">
    <location>
        <begin position="109"/>
        <end position="127"/>
    </location>
</feature>
<feature type="transmembrane region" description="Helical" evidence="1">
    <location>
        <begin position="217"/>
        <end position="236"/>
    </location>
</feature>
<feature type="transmembrane region" description="Helical" evidence="1">
    <location>
        <begin position="16"/>
        <end position="37"/>
    </location>
</feature>
<protein>
    <recommendedName>
        <fullName evidence="4">TraX protein</fullName>
    </recommendedName>
</protein>
<feature type="transmembrane region" description="Helical" evidence="1">
    <location>
        <begin position="189"/>
        <end position="205"/>
    </location>
</feature>
<evidence type="ECO:0000313" key="3">
    <source>
        <dbReference type="Proteomes" id="UP000658131"/>
    </source>
</evidence>
<proteinExistence type="predicted"/>
<dbReference type="EMBL" id="JACRTB010000038">
    <property type="protein sequence ID" value="MBC8577606.1"/>
    <property type="molecule type" value="Genomic_DNA"/>
</dbReference>
<dbReference type="Proteomes" id="UP000658131">
    <property type="component" value="Unassembled WGS sequence"/>
</dbReference>
<sequence length="239" mass="27378">MDRMRGAGLSGTQLKGIALCSMLADHLAALVLAFWIRSAGLPKESGWHLFYRILRAAGRPAFPIYAFLLVEGFRHTRAPRRYLARLTAFALISEIPYDLAYRNRPADRAGQNIFFTLAIGLAVLLLLEHFRERPLLRAASLAGGCLAAMLLRTEYDMFGVLLITVFHLLREEPLRRTLAVAPLLMYETWNLWCAGLAALIPIGWYNGERGKARRPLFFYWFYPVHLFLLYLLRRLVLRL</sequence>
<comment type="caution">
    <text evidence="2">The sequence shown here is derived from an EMBL/GenBank/DDBJ whole genome shotgun (WGS) entry which is preliminary data.</text>
</comment>